<name>A0ABV7AEZ9_9RHOB</name>
<dbReference type="Proteomes" id="UP001595443">
    <property type="component" value="Unassembled WGS sequence"/>
</dbReference>
<evidence type="ECO:0008006" key="3">
    <source>
        <dbReference type="Google" id="ProtNLM"/>
    </source>
</evidence>
<organism evidence="1 2">
    <name type="scientific">Acidimangrovimonas pyrenivorans</name>
    <dbReference type="NCBI Taxonomy" id="2030798"/>
    <lineage>
        <taxon>Bacteria</taxon>
        <taxon>Pseudomonadati</taxon>
        <taxon>Pseudomonadota</taxon>
        <taxon>Alphaproteobacteria</taxon>
        <taxon>Rhodobacterales</taxon>
        <taxon>Paracoccaceae</taxon>
        <taxon>Acidimangrovimonas</taxon>
    </lineage>
</organism>
<keyword evidence="2" id="KW-1185">Reference proteome</keyword>
<evidence type="ECO:0000313" key="1">
    <source>
        <dbReference type="EMBL" id="MFC2967597.1"/>
    </source>
</evidence>
<dbReference type="RefSeq" id="WP_377832248.1">
    <property type="nucleotide sequence ID" value="NZ_JBHRSK010000004.1"/>
</dbReference>
<proteinExistence type="predicted"/>
<reference evidence="2" key="1">
    <citation type="journal article" date="2019" name="Int. J. Syst. Evol. Microbiol.">
        <title>The Global Catalogue of Microorganisms (GCM) 10K type strain sequencing project: providing services to taxonomists for standard genome sequencing and annotation.</title>
        <authorList>
            <consortium name="The Broad Institute Genomics Platform"/>
            <consortium name="The Broad Institute Genome Sequencing Center for Infectious Disease"/>
            <person name="Wu L."/>
            <person name="Ma J."/>
        </authorList>
    </citation>
    <scope>NUCLEOTIDE SEQUENCE [LARGE SCALE GENOMIC DNA]</scope>
    <source>
        <strain evidence="2">KCTC 62192</strain>
    </source>
</reference>
<comment type="caution">
    <text evidence="1">The sequence shown here is derived from an EMBL/GenBank/DDBJ whole genome shotgun (WGS) entry which is preliminary data.</text>
</comment>
<accession>A0ABV7AEZ9</accession>
<dbReference type="EMBL" id="JBHRSK010000004">
    <property type="protein sequence ID" value="MFC2967597.1"/>
    <property type="molecule type" value="Genomic_DNA"/>
</dbReference>
<evidence type="ECO:0000313" key="2">
    <source>
        <dbReference type="Proteomes" id="UP001595443"/>
    </source>
</evidence>
<gene>
    <name evidence="1" type="ORF">ACFOES_05790</name>
</gene>
<sequence>MGAFLARPSGGSKFSTLYFRYFPGSLISGNIRAIRRVLGVTAVPSSGGAVVPFMSGVGAVASSAELAAHLLRETAELLRTLGAQDDSAAGEMRRNAETFDKVAALVVPSADGPVPPEQSLVDEVLGFRAPRPHRKGPFLKRPRWLNAPDRPFQFSDLFKPENCWAAFDAQEAQHAAWSAAILQELAKADLPAALPADFSGATPASPWRVAFSALDFLPGVTLAWVGCRGDDDDADWDALFSLSKQGGEEEAGETADWIARSYDFASAEIHRLNHDTPLWLTGNEAAYFDYFMTIVRGEKGAFRVLTRRLREQLLAALNDEAGGIADKARAKLETISDPEFDSLSLQGEGIYTAPILYSGALFRSRLAVSPTGEVRMDDDEPLLGEGAEVAALREY</sequence>
<protein>
    <recommendedName>
        <fullName evidence="3">YcaO domain-containing protein</fullName>
    </recommendedName>
</protein>